<feature type="chain" id="PRO_5023024433" description="Peptide methionine sulfoxide reductase MsrA" evidence="5">
    <location>
        <begin position="27"/>
        <end position="247"/>
    </location>
</feature>
<dbReference type="GO" id="GO:0008113">
    <property type="term" value="F:peptide-methionine (S)-S-oxide reductase activity"/>
    <property type="evidence" value="ECO:0007669"/>
    <property type="project" value="UniProtKB-UniRule"/>
</dbReference>
<evidence type="ECO:0000313" key="7">
    <source>
        <dbReference type="EMBL" id="QEC71589.1"/>
    </source>
</evidence>
<keyword evidence="8" id="KW-1185">Reference proteome</keyword>
<dbReference type="GO" id="GO:0033744">
    <property type="term" value="F:L-methionine:thioredoxin-disulfide S-oxidoreductase activity"/>
    <property type="evidence" value="ECO:0007669"/>
    <property type="project" value="RHEA"/>
</dbReference>
<comment type="function">
    <text evidence="4">Has an important function as a repair enzyme for proteins that have been inactivated by oxidation. Catalyzes the reversible oxidation-reduction of methionine sulfoxide in proteins to methionine.</text>
</comment>
<evidence type="ECO:0000256" key="4">
    <source>
        <dbReference type="HAMAP-Rule" id="MF_01401"/>
    </source>
</evidence>
<dbReference type="EC" id="1.8.4.11" evidence="4"/>
<dbReference type="EMBL" id="CP042434">
    <property type="protein sequence ID" value="QEC71589.1"/>
    <property type="molecule type" value="Genomic_DNA"/>
</dbReference>
<dbReference type="RefSeq" id="WP_146780967.1">
    <property type="nucleotide sequence ID" value="NZ_CP042434.1"/>
</dbReference>
<reference evidence="7 8" key="1">
    <citation type="journal article" date="2017" name="Int. J. Syst. Evol. Microbiol.">
        <title>Arachidicoccus ginsenosidivorans sp. nov., with ginsenoside-converting activity isolated from ginseng cultivating soil.</title>
        <authorList>
            <person name="Siddiqi M.Z."/>
            <person name="Aslam Z."/>
            <person name="Im W.T."/>
        </authorList>
    </citation>
    <scope>NUCLEOTIDE SEQUENCE [LARGE SCALE GENOMIC DNA]</scope>
    <source>
        <strain evidence="7 8">Gsoil 809</strain>
    </source>
</reference>
<dbReference type="PANTHER" id="PTHR43774:SF1">
    <property type="entry name" value="PEPTIDE METHIONINE SULFOXIDE REDUCTASE MSRA 2"/>
    <property type="match status" value="1"/>
</dbReference>
<dbReference type="AlphaFoldDB" id="A0A5B8VJT6"/>
<gene>
    <name evidence="4 7" type="primary">msrA</name>
    <name evidence="7" type="ORF">FSB73_07815</name>
</gene>
<accession>A0A5B8VJT6</accession>
<evidence type="ECO:0000259" key="6">
    <source>
        <dbReference type="Pfam" id="PF01625"/>
    </source>
</evidence>
<proteinExistence type="inferred from homology"/>
<dbReference type="InterPro" id="IPR036509">
    <property type="entry name" value="Met_Sox_Rdtase_MsrA_sf"/>
</dbReference>
<dbReference type="Pfam" id="PF01625">
    <property type="entry name" value="PMSR"/>
    <property type="match status" value="1"/>
</dbReference>
<dbReference type="PANTHER" id="PTHR43774">
    <property type="entry name" value="PEPTIDE METHIONINE SULFOXIDE REDUCTASE"/>
    <property type="match status" value="1"/>
</dbReference>
<feature type="signal peptide" evidence="5">
    <location>
        <begin position="1"/>
        <end position="26"/>
    </location>
</feature>
<dbReference type="OrthoDB" id="4174719at2"/>
<dbReference type="Proteomes" id="UP000321291">
    <property type="component" value="Chromosome"/>
</dbReference>
<keyword evidence="5" id="KW-0732">Signal</keyword>
<dbReference type="KEGG" id="agi:FSB73_07815"/>
<comment type="catalytic activity">
    <reaction evidence="3 4">
        <text>[thioredoxin]-disulfide + L-methionine + H2O = L-methionine (S)-S-oxide + [thioredoxin]-dithiol</text>
        <dbReference type="Rhea" id="RHEA:19993"/>
        <dbReference type="Rhea" id="RHEA-COMP:10698"/>
        <dbReference type="Rhea" id="RHEA-COMP:10700"/>
        <dbReference type="ChEBI" id="CHEBI:15377"/>
        <dbReference type="ChEBI" id="CHEBI:29950"/>
        <dbReference type="ChEBI" id="CHEBI:50058"/>
        <dbReference type="ChEBI" id="CHEBI:57844"/>
        <dbReference type="ChEBI" id="CHEBI:58772"/>
        <dbReference type="EC" id="1.8.4.11"/>
    </reaction>
</comment>
<dbReference type="InterPro" id="IPR002569">
    <property type="entry name" value="Met_Sox_Rdtase_MsrA_dom"/>
</dbReference>
<feature type="active site" evidence="4">
    <location>
        <position position="62"/>
    </location>
</feature>
<evidence type="ECO:0000256" key="3">
    <source>
        <dbReference type="ARBA" id="ARBA00048782"/>
    </source>
</evidence>
<comment type="catalytic activity">
    <reaction evidence="2 4">
        <text>L-methionyl-[protein] + [thioredoxin]-disulfide + H2O = L-methionyl-(S)-S-oxide-[protein] + [thioredoxin]-dithiol</text>
        <dbReference type="Rhea" id="RHEA:14217"/>
        <dbReference type="Rhea" id="RHEA-COMP:10698"/>
        <dbReference type="Rhea" id="RHEA-COMP:10700"/>
        <dbReference type="Rhea" id="RHEA-COMP:12313"/>
        <dbReference type="Rhea" id="RHEA-COMP:12315"/>
        <dbReference type="ChEBI" id="CHEBI:15377"/>
        <dbReference type="ChEBI" id="CHEBI:16044"/>
        <dbReference type="ChEBI" id="CHEBI:29950"/>
        <dbReference type="ChEBI" id="CHEBI:44120"/>
        <dbReference type="ChEBI" id="CHEBI:50058"/>
        <dbReference type="EC" id="1.8.4.11"/>
    </reaction>
</comment>
<evidence type="ECO:0000256" key="1">
    <source>
        <dbReference type="ARBA" id="ARBA00023002"/>
    </source>
</evidence>
<evidence type="ECO:0000313" key="8">
    <source>
        <dbReference type="Proteomes" id="UP000321291"/>
    </source>
</evidence>
<dbReference type="SUPFAM" id="SSF55068">
    <property type="entry name" value="Peptide methionine sulfoxide reductase"/>
    <property type="match status" value="1"/>
</dbReference>
<name>A0A5B8VJT6_9BACT</name>
<sequence length="247" mass="27769">MKSIQINQLVKHLLIATLWLPIAACAQNKTDISHSKAFQAMENAKPLTTTSKTDTATFAAGCFWCVEAQFQQLKGVDTVISGFTGGTVPNPSYEQVCTGTTGHAEACNIVYEPAIISYDELLAAFFMAHDPTQLNRQGDDVGTQYRSAIFYRNTQQKDKANYYIKRLNEEKAYDKPIVTQVQPLTVFYKAEGYHQDYYNNNGSQPYCQLVIRPKLEKFKRCLRINLKINNDETFTCVDCGNADAVCL</sequence>
<protein>
    <recommendedName>
        <fullName evidence="4">Peptide methionine sulfoxide reductase MsrA</fullName>
        <shortName evidence="4">Protein-methionine-S-oxide reductase</shortName>
        <ecNumber evidence="4">1.8.4.11</ecNumber>
    </recommendedName>
    <alternativeName>
        <fullName evidence="4">Peptide-methionine (S)-S-oxide reductase</fullName>
        <shortName evidence="4">Peptide Met(O) reductase</shortName>
    </alternativeName>
</protein>
<evidence type="ECO:0000256" key="2">
    <source>
        <dbReference type="ARBA" id="ARBA00047806"/>
    </source>
</evidence>
<organism evidence="7 8">
    <name type="scientific">Arachidicoccus ginsenosidivorans</name>
    <dbReference type="NCBI Taxonomy" id="496057"/>
    <lineage>
        <taxon>Bacteria</taxon>
        <taxon>Pseudomonadati</taxon>
        <taxon>Bacteroidota</taxon>
        <taxon>Chitinophagia</taxon>
        <taxon>Chitinophagales</taxon>
        <taxon>Chitinophagaceae</taxon>
        <taxon>Arachidicoccus</taxon>
    </lineage>
</organism>
<evidence type="ECO:0000256" key="5">
    <source>
        <dbReference type="SAM" id="SignalP"/>
    </source>
</evidence>
<dbReference type="HAMAP" id="MF_01401">
    <property type="entry name" value="MsrA"/>
    <property type="match status" value="1"/>
</dbReference>
<feature type="domain" description="Peptide methionine sulphoxide reductase MsrA" evidence="6">
    <location>
        <begin position="55"/>
        <end position="208"/>
    </location>
</feature>
<dbReference type="NCBIfam" id="TIGR00401">
    <property type="entry name" value="msrA"/>
    <property type="match status" value="1"/>
</dbReference>
<comment type="similarity">
    <text evidence="4">Belongs to the MsrA Met sulfoxide reductase family.</text>
</comment>
<dbReference type="Gene3D" id="3.30.1060.10">
    <property type="entry name" value="Peptide methionine sulphoxide reductase MsrA"/>
    <property type="match status" value="1"/>
</dbReference>
<keyword evidence="1 4" id="KW-0560">Oxidoreductase</keyword>